<dbReference type="EMBL" id="SRYD01000051">
    <property type="protein sequence ID" value="TGY71289.1"/>
    <property type="molecule type" value="Genomic_DNA"/>
</dbReference>
<evidence type="ECO:0000313" key="1">
    <source>
        <dbReference type="EMBL" id="TGY71289.1"/>
    </source>
</evidence>
<organism evidence="1 2">
    <name type="scientific">Muribaculum intestinale</name>
    <dbReference type="NCBI Taxonomy" id="1796646"/>
    <lineage>
        <taxon>Bacteria</taxon>
        <taxon>Pseudomonadati</taxon>
        <taxon>Bacteroidota</taxon>
        <taxon>Bacteroidia</taxon>
        <taxon>Bacteroidales</taxon>
        <taxon>Muribaculaceae</taxon>
        <taxon>Muribaculum</taxon>
    </lineage>
</organism>
<reference evidence="1 2" key="1">
    <citation type="submission" date="2019-04" db="EMBL/GenBank/DDBJ databases">
        <title>Microbes associate with the intestines of laboratory mice.</title>
        <authorList>
            <person name="Navarre W."/>
            <person name="Wong E."/>
            <person name="Huang K."/>
            <person name="Tropini C."/>
            <person name="Ng K."/>
            <person name="Yu B."/>
        </authorList>
    </citation>
    <scope>NUCLEOTIDE SEQUENCE [LARGE SCALE GENOMIC DNA]</scope>
    <source>
        <strain evidence="1 2">NM06_A21</strain>
    </source>
</reference>
<name>A0A4V3RTJ4_9BACT</name>
<dbReference type="AlphaFoldDB" id="A0A4V3RTJ4"/>
<accession>A0A4V3RTJ4</accession>
<dbReference type="Proteomes" id="UP000306630">
    <property type="component" value="Unassembled WGS sequence"/>
</dbReference>
<dbReference type="RefSeq" id="WP_135993657.1">
    <property type="nucleotide sequence ID" value="NZ_SRYD01000051.1"/>
</dbReference>
<protein>
    <submittedName>
        <fullName evidence="1">Uncharacterized protein</fullName>
    </submittedName>
</protein>
<comment type="caution">
    <text evidence="1">The sequence shown here is derived from an EMBL/GenBank/DDBJ whole genome shotgun (WGS) entry which is preliminary data.</text>
</comment>
<gene>
    <name evidence="1" type="ORF">E5333_11685</name>
</gene>
<proteinExistence type="predicted"/>
<sequence length="161" mass="18145">MHGIVFQISTSPIDSDDYIGIDTVSEGDMAGFNYLHDTEEGERSELIHDLAERILPKGMFTLEADNETLVYQGGFEVWSKSYLDLIRTKTEAIDEDNIMEWIGPAFQLQKAIVNPLESPDYFVLESDSYGTAERSRDLMLLVGKLKDGAKLYIGEILGYHT</sequence>
<evidence type="ECO:0000313" key="2">
    <source>
        <dbReference type="Proteomes" id="UP000306630"/>
    </source>
</evidence>